<sequence length="238" mass="26939">MGNSATKRHFETAKKTGVINLSHQGLKEFPEEMNDLKSVLRTLDISQNKISKLPLDLASYRLLKSLIFDQNKIESLPKDIGTLEKLENLSASCNMINELPLSFSKLHNLKHLSLSQNQLTKFPTVLFNLQHLDVLDLSFNKIESIPDGVGKMKVTEMNLNKNQISHISSDVSECTRLKILRLDENCLAITAIPTCILTSSNVCTLNVEGNLFEMKAFQQLDGYNTFMDRYTSVKKKMF</sequence>
<name>A0A8D8S978_9HEMI</name>
<dbReference type="InterPro" id="IPR055414">
    <property type="entry name" value="LRR_R13L4/SHOC2-like"/>
</dbReference>
<reference evidence="4" key="1">
    <citation type="submission" date="2021-05" db="EMBL/GenBank/DDBJ databases">
        <authorList>
            <person name="Alioto T."/>
            <person name="Alioto T."/>
            <person name="Gomez Garrido J."/>
        </authorList>
    </citation>
    <scope>NUCLEOTIDE SEQUENCE</scope>
</reference>
<dbReference type="InterPro" id="IPR050216">
    <property type="entry name" value="LRR_domain-containing"/>
</dbReference>
<evidence type="ECO:0000256" key="1">
    <source>
        <dbReference type="ARBA" id="ARBA00022614"/>
    </source>
</evidence>
<dbReference type="EMBL" id="HBUF01383188">
    <property type="protein sequence ID" value="CAG6731097.1"/>
    <property type="molecule type" value="Transcribed_RNA"/>
</dbReference>
<dbReference type="AlphaFoldDB" id="A0A8D8S978"/>
<dbReference type="SMART" id="SM00369">
    <property type="entry name" value="LRR_TYP"/>
    <property type="match status" value="5"/>
</dbReference>
<dbReference type="EMBL" id="HBUF01210619">
    <property type="protein sequence ID" value="CAG6665436.1"/>
    <property type="molecule type" value="Transcribed_RNA"/>
</dbReference>
<dbReference type="EMBL" id="HBUF01383189">
    <property type="protein sequence ID" value="CAG6731098.1"/>
    <property type="molecule type" value="Transcribed_RNA"/>
</dbReference>
<dbReference type="Pfam" id="PF00560">
    <property type="entry name" value="LRR_1"/>
    <property type="match status" value="1"/>
</dbReference>
<dbReference type="EMBL" id="HBUF01605009">
    <property type="protein sequence ID" value="CAG6777303.1"/>
    <property type="molecule type" value="Transcribed_RNA"/>
</dbReference>
<dbReference type="InterPro" id="IPR003591">
    <property type="entry name" value="Leu-rich_rpt_typical-subtyp"/>
</dbReference>
<accession>A0A8D8S978</accession>
<feature type="domain" description="Disease resistance R13L4/SHOC-2-like LRR" evidence="3">
    <location>
        <begin position="61"/>
        <end position="137"/>
    </location>
</feature>
<dbReference type="EMBL" id="HBUF01605011">
    <property type="protein sequence ID" value="CAG6777305.1"/>
    <property type="molecule type" value="Transcribed_RNA"/>
</dbReference>
<organism evidence="4">
    <name type="scientific">Cacopsylla melanoneura</name>
    <dbReference type="NCBI Taxonomy" id="428564"/>
    <lineage>
        <taxon>Eukaryota</taxon>
        <taxon>Metazoa</taxon>
        <taxon>Ecdysozoa</taxon>
        <taxon>Arthropoda</taxon>
        <taxon>Hexapoda</taxon>
        <taxon>Insecta</taxon>
        <taxon>Pterygota</taxon>
        <taxon>Neoptera</taxon>
        <taxon>Paraneoptera</taxon>
        <taxon>Hemiptera</taxon>
        <taxon>Sternorrhyncha</taxon>
        <taxon>Psylloidea</taxon>
        <taxon>Psyllidae</taxon>
        <taxon>Psyllinae</taxon>
        <taxon>Cacopsylla</taxon>
    </lineage>
</organism>
<dbReference type="Pfam" id="PF23598">
    <property type="entry name" value="LRR_14"/>
    <property type="match status" value="1"/>
</dbReference>
<dbReference type="EMBL" id="HBUF01210620">
    <property type="protein sequence ID" value="CAG6665437.1"/>
    <property type="molecule type" value="Transcribed_RNA"/>
</dbReference>
<dbReference type="InterPro" id="IPR001611">
    <property type="entry name" value="Leu-rich_rpt"/>
</dbReference>
<dbReference type="SUPFAM" id="SSF52058">
    <property type="entry name" value="L domain-like"/>
    <property type="match status" value="1"/>
</dbReference>
<keyword evidence="1" id="KW-0433">Leucine-rich repeat</keyword>
<protein>
    <submittedName>
        <fullName evidence="4">Leucine-rich repeat-containing protein 57</fullName>
    </submittedName>
</protein>
<evidence type="ECO:0000313" key="4">
    <source>
        <dbReference type="EMBL" id="CAG6665436.1"/>
    </source>
</evidence>
<dbReference type="FunFam" id="3.80.10.10:FF:000230">
    <property type="entry name" value="Leucine-rich repeat-containing protein 57"/>
    <property type="match status" value="1"/>
</dbReference>
<keyword evidence="2" id="KW-0677">Repeat</keyword>
<dbReference type="EMBL" id="HBUF01605010">
    <property type="protein sequence ID" value="CAG6777304.1"/>
    <property type="molecule type" value="Transcribed_RNA"/>
</dbReference>
<dbReference type="InterPro" id="IPR032675">
    <property type="entry name" value="LRR_dom_sf"/>
</dbReference>
<evidence type="ECO:0000256" key="2">
    <source>
        <dbReference type="ARBA" id="ARBA00022737"/>
    </source>
</evidence>
<dbReference type="EMBL" id="HBUF01039685">
    <property type="protein sequence ID" value="CAG6617724.1"/>
    <property type="molecule type" value="Transcribed_RNA"/>
</dbReference>
<dbReference type="GO" id="GO:0005737">
    <property type="term" value="C:cytoplasm"/>
    <property type="evidence" value="ECO:0007669"/>
    <property type="project" value="TreeGrafter"/>
</dbReference>
<dbReference type="PANTHER" id="PTHR48051:SF1">
    <property type="entry name" value="RAS SUPPRESSOR PROTEIN 1"/>
    <property type="match status" value="1"/>
</dbReference>
<proteinExistence type="predicted"/>
<dbReference type="PANTHER" id="PTHR48051">
    <property type="match status" value="1"/>
</dbReference>
<dbReference type="PROSITE" id="PS51450">
    <property type="entry name" value="LRR"/>
    <property type="match status" value="3"/>
</dbReference>
<dbReference type="PRINTS" id="PR00019">
    <property type="entry name" value="LEURICHRPT"/>
</dbReference>
<dbReference type="Gene3D" id="3.80.10.10">
    <property type="entry name" value="Ribonuclease Inhibitor"/>
    <property type="match status" value="2"/>
</dbReference>
<evidence type="ECO:0000259" key="3">
    <source>
        <dbReference type="Pfam" id="PF23598"/>
    </source>
</evidence>